<evidence type="ECO:0000313" key="3">
    <source>
        <dbReference type="EMBL" id="SLN57092.1"/>
    </source>
</evidence>
<feature type="chain" id="PRO_5044568303" evidence="1">
    <location>
        <begin position="19"/>
        <end position="166"/>
    </location>
</feature>
<dbReference type="AlphaFoldDB" id="A0A1X6ZNN7"/>
<keyword evidence="5" id="KW-1185">Reference proteome</keyword>
<evidence type="ECO:0000313" key="4">
    <source>
        <dbReference type="Proteomes" id="UP000193495"/>
    </source>
</evidence>
<organism evidence="3 4">
    <name type="scientific">Limimaricola soesokkakensis</name>
    <dbReference type="NCBI Taxonomy" id="1343159"/>
    <lineage>
        <taxon>Bacteria</taxon>
        <taxon>Pseudomonadati</taxon>
        <taxon>Pseudomonadota</taxon>
        <taxon>Alphaproteobacteria</taxon>
        <taxon>Rhodobacterales</taxon>
        <taxon>Paracoccaceae</taxon>
        <taxon>Limimaricola</taxon>
    </lineage>
</organism>
<reference evidence="3 4" key="1">
    <citation type="submission" date="2017-03" db="EMBL/GenBank/DDBJ databases">
        <authorList>
            <person name="Afonso C.L."/>
            <person name="Miller P.J."/>
            <person name="Scott M.A."/>
            <person name="Spackman E."/>
            <person name="Goraichik I."/>
            <person name="Dimitrov K.M."/>
            <person name="Suarez D.L."/>
            <person name="Swayne D.E."/>
        </authorList>
    </citation>
    <scope>NUCLEOTIDE SEQUENCE [LARGE SCALE GENOMIC DNA]</scope>
    <source>
        <strain evidence="3 4">CECT 8367</strain>
    </source>
</reference>
<proteinExistence type="predicted"/>
<dbReference type="Proteomes" id="UP000193495">
    <property type="component" value="Unassembled WGS sequence"/>
</dbReference>
<reference evidence="2 5" key="2">
    <citation type="submission" date="2018-03" db="EMBL/GenBank/DDBJ databases">
        <title>Genomic Encyclopedia of Archaeal and Bacterial Type Strains, Phase II (KMG-II): from individual species to whole genera.</title>
        <authorList>
            <person name="Goeker M."/>
        </authorList>
    </citation>
    <scope>NUCLEOTIDE SEQUENCE [LARGE SCALE GENOMIC DNA]</scope>
    <source>
        <strain evidence="2 5">DSM 29956</strain>
    </source>
</reference>
<dbReference type="EMBL" id="PYGB01000007">
    <property type="protein sequence ID" value="PSK85789.1"/>
    <property type="molecule type" value="Genomic_DNA"/>
</dbReference>
<dbReference type="Proteomes" id="UP000240624">
    <property type="component" value="Unassembled WGS sequence"/>
</dbReference>
<evidence type="ECO:0000256" key="1">
    <source>
        <dbReference type="SAM" id="SignalP"/>
    </source>
</evidence>
<feature type="signal peptide" evidence="1">
    <location>
        <begin position="1"/>
        <end position="18"/>
    </location>
</feature>
<name>A0A1X6ZNN7_9RHOB</name>
<gene>
    <name evidence="2" type="ORF">CLV79_10719</name>
    <name evidence="3" type="ORF">LOS8367_02721</name>
</gene>
<dbReference type="EMBL" id="FWFY01000008">
    <property type="protein sequence ID" value="SLN57092.1"/>
    <property type="molecule type" value="Genomic_DNA"/>
</dbReference>
<sequence>MKLAVAVLLAGLPAAAQAGCFGAGEPLFHCRIEGSARQVDICLQDGVALYRFGPMDGAAEMILARRVEDVDLRPWNGIGRWLHEALRFTNGETAYEISYGIDRLNETHVVEARIAIHESGREIARLACRPETVLGLDFMPLFEAKLAAGQSWCPEAGEWRADCVAQ</sequence>
<dbReference type="OrthoDB" id="7426224at2"/>
<protein>
    <submittedName>
        <fullName evidence="3">Uncharacterized protein</fullName>
    </submittedName>
</protein>
<keyword evidence="1" id="KW-0732">Signal</keyword>
<dbReference type="RefSeq" id="WP_085897035.1">
    <property type="nucleotide sequence ID" value="NZ_FWFY01000008.1"/>
</dbReference>
<evidence type="ECO:0000313" key="2">
    <source>
        <dbReference type="EMBL" id="PSK85789.1"/>
    </source>
</evidence>
<accession>A0A1X6ZNN7</accession>
<evidence type="ECO:0000313" key="5">
    <source>
        <dbReference type="Proteomes" id="UP000240624"/>
    </source>
</evidence>